<sequence>MDWSNKWEASVADGKAANRRNE</sequence>
<feature type="region of interest" description="Disordered" evidence="1">
    <location>
        <begin position="1"/>
        <end position="22"/>
    </location>
</feature>
<feature type="non-terminal residue" evidence="2">
    <location>
        <position position="22"/>
    </location>
</feature>
<dbReference type="Proteomes" id="UP000663873">
    <property type="component" value="Unassembled WGS sequence"/>
</dbReference>
<evidence type="ECO:0000256" key="1">
    <source>
        <dbReference type="SAM" id="MobiDB-lite"/>
    </source>
</evidence>
<evidence type="ECO:0000313" key="2">
    <source>
        <dbReference type="EMBL" id="CAF4874809.1"/>
    </source>
</evidence>
<comment type="caution">
    <text evidence="2">The sequence shown here is derived from an EMBL/GenBank/DDBJ whole genome shotgun (WGS) entry which is preliminary data.</text>
</comment>
<name>A0A821TLE5_9BILA</name>
<keyword evidence="3" id="KW-1185">Reference proteome</keyword>
<protein>
    <submittedName>
        <fullName evidence="2">Uncharacterized protein</fullName>
    </submittedName>
</protein>
<accession>A0A821TLE5</accession>
<gene>
    <name evidence="2" type="ORF">UJA718_LOCUS44440</name>
</gene>
<evidence type="ECO:0000313" key="3">
    <source>
        <dbReference type="Proteomes" id="UP000663873"/>
    </source>
</evidence>
<reference evidence="2" key="1">
    <citation type="submission" date="2021-02" db="EMBL/GenBank/DDBJ databases">
        <authorList>
            <person name="Nowell W R."/>
        </authorList>
    </citation>
    <scope>NUCLEOTIDE SEQUENCE</scope>
</reference>
<dbReference type="EMBL" id="CAJOBP010068587">
    <property type="protein sequence ID" value="CAF4874809.1"/>
    <property type="molecule type" value="Genomic_DNA"/>
</dbReference>
<organism evidence="2 3">
    <name type="scientific">Rotaria socialis</name>
    <dbReference type="NCBI Taxonomy" id="392032"/>
    <lineage>
        <taxon>Eukaryota</taxon>
        <taxon>Metazoa</taxon>
        <taxon>Spiralia</taxon>
        <taxon>Gnathifera</taxon>
        <taxon>Rotifera</taxon>
        <taxon>Eurotatoria</taxon>
        <taxon>Bdelloidea</taxon>
        <taxon>Philodinida</taxon>
        <taxon>Philodinidae</taxon>
        <taxon>Rotaria</taxon>
    </lineage>
</organism>
<proteinExistence type="predicted"/>
<dbReference type="AlphaFoldDB" id="A0A821TLE5"/>